<accession>A0A068X048</accession>
<dbReference type="WBParaSite" id="EgrG_002038100">
    <property type="protein sequence ID" value="EgrG_002038100"/>
    <property type="gene ID" value="EgrG_002038100"/>
</dbReference>
<reference evidence="2" key="2">
    <citation type="submission" date="2014-06" db="EMBL/GenBank/DDBJ databases">
        <authorList>
            <person name="Aslett M."/>
        </authorList>
    </citation>
    <scope>NUCLEOTIDE SEQUENCE</scope>
</reference>
<feature type="region of interest" description="Disordered" evidence="1">
    <location>
        <begin position="52"/>
        <end position="97"/>
    </location>
</feature>
<protein>
    <submittedName>
        <fullName evidence="4">Ovule protein</fullName>
    </submittedName>
</protein>
<feature type="compositionally biased region" description="Polar residues" evidence="1">
    <location>
        <begin position="52"/>
        <end position="75"/>
    </location>
</feature>
<feature type="region of interest" description="Disordered" evidence="1">
    <location>
        <begin position="1"/>
        <end position="21"/>
    </location>
</feature>
<evidence type="ECO:0000313" key="3">
    <source>
        <dbReference type="Proteomes" id="UP000492820"/>
    </source>
</evidence>
<reference evidence="2 3" key="1">
    <citation type="journal article" date="2013" name="Nature">
        <title>The genomes of four tapeworm species reveal adaptations to parasitism.</title>
        <authorList>
            <person name="Tsai I.J."/>
            <person name="Zarowiecki M."/>
            <person name="Holroyd N."/>
            <person name="Garciarrubio A."/>
            <person name="Sanchez-Flores A."/>
            <person name="Brooks K.L."/>
            <person name="Tracey A."/>
            <person name="Bobes R.J."/>
            <person name="Fragoso G."/>
            <person name="Sciutto E."/>
            <person name="Aslett M."/>
            <person name="Beasley H."/>
            <person name="Bennett H.M."/>
            <person name="Cai J."/>
            <person name="Camicia F."/>
            <person name="Clark R."/>
            <person name="Cucher M."/>
            <person name="De Silva N."/>
            <person name="Day T.A."/>
            <person name="Deplazes P."/>
            <person name="Estrada K."/>
            <person name="Fernandez C."/>
            <person name="Holland P.W."/>
            <person name="Hou J."/>
            <person name="Hu S."/>
            <person name="Huckvale T."/>
            <person name="Hung S.S."/>
            <person name="Kamenetzky L."/>
            <person name="Keane J.A."/>
            <person name="Kiss F."/>
            <person name="Koziol U."/>
            <person name="Lambert O."/>
            <person name="Liu K."/>
            <person name="Luo X."/>
            <person name="Luo Y."/>
            <person name="Macchiaroli N."/>
            <person name="Nichol S."/>
            <person name="Paps J."/>
            <person name="Parkinson J."/>
            <person name="Pouchkina-Stantcheva N."/>
            <person name="Riddiford N."/>
            <person name="Rosenzvit M."/>
            <person name="Salinas G."/>
            <person name="Wasmuth J.D."/>
            <person name="Zamanian M."/>
            <person name="Zheng Y."/>
            <person name="Cai X."/>
            <person name="Soberon X."/>
            <person name="Olson P.D."/>
            <person name="Laclette J.P."/>
            <person name="Brehm K."/>
            <person name="Berriman M."/>
            <person name="Garciarrubio A."/>
            <person name="Bobes R.J."/>
            <person name="Fragoso G."/>
            <person name="Sanchez-Flores A."/>
            <person name="Estrada K."/>
            <person name="Cevallos M.A."/>
            <person name="Morett E."/>
            <person name="Gonzalez V."/>
            <person name="Portillo T."/>
            <person name="Ochoa-Leyva A."/>
            <person name="Jose M.V."/>
            <person name="Sciutto E."/>
            <person name="Landa A."/>
            <person name="Jimenez L."/>
            <person name="Valdes V."/>
            <person name="Carrero J.C."/>
            <person name="Larralde C."/>
            <person name="Morales-Montor J."/>
            <person name="Limon-Lason J."/>
            <person name="Soberon X."/>
            <person name="Laclette J.P."/>
        </authorList>
    </citation>
    <scope>NUCLEOTIDE SEQUENCE [LARGE SCALE GENOMIC DNA]</scope>
</reference>
<gene>
    <name evidence="2" type="ORF">EgrG_002038100</name>
</gene>
<name>A0A068X048_ECHGR</name>
<dbReference type="EMBL" id="LK028590">
    <property type="protein sequence ID" value="CDS23302.1"/>
    <property type="molecule type" value="Genomic_DNA"/>
</dbReference>
<proteinExistence type="predicted"/>
<reference evidence="4" key="3">
    <citation type="submission" date="2020-10" db="UniProtKB">
        <authorList>
            <consortium name="WormBaseParasite"/>
        </authorList>
    </citation>
    <scope>IDENTIFICATION</scope>
</reference>
<evidence type="ECO:0000313" key="4">
    <source>
        <dbReference type="WBParaSite" id="EgrG_002038100"/>
    </source>
</evidence>
<organism evidence="2">
    <name type="scientific">Echinococcus granulosus</name>
    <name type="common">Hydatid tapeworm</name>
    <dbReference type="NCBI Taxonomy" id="6210"/>
    <lineage>
        <taxon>Eukaryota</taxon>
        <taxon>Metazoa</taxon>
        <taxon>Spiralia</taxon>
        <taxon>Lophotrochozoa</taxon>
        <taxon>Platyhelminthes</taxon>
        <taxon>Cestoda</taxon>
        <taxon>Eucestoda</taxon>
        <taxon>Cyclophyllidea</taxon>
        <taxon>Taeniidae</taxon>
        <taxon>Echinococcus</taxon>
        <taxon>Echinococcus granulosus group</taxon>
    </lineage>
</organism>
<evidence type="ECO:0000313" key="2">
    <source>
        <dbReference type="EMBL" id="CDS23302.1"/>
    </source>
</evidence>
<sequence length="97" mass="10590">MAVSGLTKRSTSSLSDSPTPLTLLPWLRVTLAATKRQHRLIYSTPVSHKHQLTPTYNLMPSSSGAEGTKVTTSHFPPTTTLSISPPPTTSYLHRLLH</sequence>
<dbReference type="Proteomes" id="UP000492820">
    <property type="component" value="Unassembled WGS sequence"/>
</dbReference>
<dbReference type="AlphaFoldDB" id="A0A068X048"/>
<evidence type="ECO:0000256" key="1">
    <source>
        <dbReference type="SAM" id="MobiDB-lite"/>
    </source>
</evidence>